<evidence type="ECO:0000256" key="6">
    <source>
        <dbReference type="ARBA" id="ARBA00048073"/>
    </source>
</evidence>
<dbReference type="AlphaFoldDB" id="A0A0L7LJC0"/>
<dbReference type="STRING" id="104452.A0A0L7LJC0"/>
<keyword evidence="8" id="KW-1185">Reference proteome</keyword>
<evidence type="ECO:0000256" key="5">
    <source>
        <dbReference type="ARBA" id="ARBA00045227"/>
    </source>
</evidence>
<dbReference type="Proteomes" id="UP000037510">
    <property type="component" value="Unassembled WGS sequence"/>
</dbReference>
<comment type="catalytic activity">
    <reaction evidence="6">
        <text>glutathione = L-cysteinylglycine + 5-oxo-L-proline</text>
        <dbReference type="Rhea" id="RHEA:47724"/>
        <dbReference type="ChEBI" id="CHEBI:57925"/>
        <dbReference type="ChEBI" id="CHEBI:58402"/>
        <dbReference type="ChEBI" id="CHEBI:61694"/>
        <dbReference type="EC" id="4.3.2.7"/>
    </reaction>
</comment>
<dbReference type="GO" id="GO:0005737">
    <property type="term" value="C:cytoplasm"/>
    <property type="evidence" value="ECO:0007669"/>
    <property type="project" value="TreeGrafter"/>
</dbReference>
<dbReference type="PANTHER" id="PTHR12192">
    <property type="entry name" value="CATION TRANSPORT PROTEIN CHAC-RELATED"/>
    <property type="match status" value="1"/>
</dbReference>
<accession>A0A0L7LJC0</accession>
<proteinExistence type="inferred from homology"/>
<comment type="caution">
    <text evidence="7">The sequence shown here is derived from an EMBL/GenBank/DDBJ whole genome shotgun (WGS) entry which is preliminary data.</text>
</comment>
<dbReference type="EMBL" id="JTDY01000889">
    <property type="protein sequence ID" value="KOB75547.1"/>
    <property type="molecule type" value="Genomic_DNA"/>
</dbReference>
<evidence type="ECO:0000256" key="4">
    <source>
        <dbReference type="ARBA" id="ARBA00043195"/>
    </source>
</evidence>
<evidence type="ECO:0000256" key="1">
    <source>
        <dbReference type="ARBA" id="ARBA00009662"/>
    </source>
</evidence>
<dbReference type="EC" id="4.3.2.7" evidence="2"/>
<dbReference type="Gene3D" id="3.10.490.10">
    <property type="entry name" value="Gamma-glutamyl cyclotransferase-like"/>
    <property type="match status" value="1"/>
</dbReference>
<evidence type="ECO:0000313" key="7">
    <source>
        <dbReference type="EMBL" id="KOB75547.1"/>
    </source>
</evidence>
<dbReference type="Pfam" id="PF04752">
    <property type="entry name" value="ChaC"/>
    <property type="match status" value="3"/>
</dbReference>
<comment type="function">
    <text evidence="5">Catalyzes the cleavage of glutathione into 5-oxo-L-proline and a Cys-Gly dipeptide. Acts specifically on glutathione, but not on other gamma-glutamyl peptides.</text>
</comment>
<dbReference type="CDD" id="cd06661">
    <property type="entry name" value="GGCT_like"/>
    <property type="match status" value="1"/>
</dbReference>
<comment type="similarity">
    <text evidence="1">Belongs to the gamma-glutamylcyclotransferase family. ChaC subfamily.</text>
</comment>
<dbReference type="PANTHER" id="PTHR12192:SF2">
    <property type="entry name" value="GLUTATHIONE-SPECIFIC GAMMA-GLUTAMYLCYCLOTRANSFERASE 2"/>
    <property type="match status" value="1"/>
</dbReference>
<dbReference type="GO" id="GO:0061928">
    <property type="term" value="F:glutathione specific gamma-glutamylcyclotransferase activity"/>
    <property type="evidence" value="ECO:0007669"/>
    <property type="project" value="UniProtKB-EC"/>
</dbReference>
<name>A0A0L7LJC0_OPEBR</name>
<protein>
    <recommendedName>
        <fullName evidence="2">glutathione-specific gamma-glutamylcyclotransferase</fullName>
        <ecNumber evidence="2">4.3.2.7</ecNumber>
    </recommendedName>
    <alternativeName>
        <fullName evidence="4">Cation transport regulator-like protein 2</fullName>
    </alternativeName>
</protein>
<dbReference type="InterPro" id="IPR006840">
    <property type="entry name" value="ChaC"/>
</dbReference>
<organism evidence="7 8">
    <name type="scientific">Operophtera brumata</name>
    <name type="common">Winter moth</name>
    <name type="synonym">Phalaena brumata</name>
    <dbReference type="NCBI Taxonomy" id="104452"/>
    <lineage>
        <taxon>Eukaryota</taxon>
        <taxon>Metazoa</taxon>
        <taxon>Ecdysozoa</taxon>
        <taxon>Arthropoda</taxon>
        <taxon>Hexapoda</taxon>
        <taxon>Insecta</taxon>
        <taxon>Pterygota</taxon>
        <taxon>Neoptera</taxon>
        <taxon>Endopterygota</taxon>
        <taxon>Lepidoptera</taxon>
        <taxon>Glossata</taxon>
        <taxon>Ditrysia</taxon>
        <taxon>Geometroidea</taxon>
        <taxon>Geometridae</taxon>
        <taxon>Larentiinae</taxon>
        <taxon>Operophtera</taxon>
    </lineage>
</organism>
<evidence type="ECO:0000313" key="8">
    <source>
        <dbReference type="Proteomes" id="UP000037510"/>
    </source>
</evidence>
<evidence type="ECO:0000256" key="3">
    <source>
        <dbReference type="ARBA" id="ARBA00023239"/>
    </source>
</evidence>
<gene>
    <name evidence="7" type="ORF">OBRU01_06751</name>
</gene>
<sequence>MWVFGYGSLVWKVDFKYELKVPGRVVTLIPSADSISEVWGVAYKIREQDIEEVTDHLDFREKNGTSQFLRPASIESIAKQVVSCHGPSGTNKEYVYNLAAAMRQLAPQITDDHLFELEAAILT</sequence>
<keyword evidence="3" id="KW-0456">Lyase</keyword>
<dbReference type="InterPro" id="IPR013024">
    <property type="entry name" value="GGCT-like"/>
</dbReference>
<dbReference type="GO" id="GO:0006751">
    <property type="term" value="P:glutathione catabolic process"/>
    <property type="evidence" value="ECO:0007669"/>
    <property type="project" value="InterPro"/>
</dbReference>
<reference evidence="7 8" key="1">
    <citation type="journal article" date="2015" name="Genome Biol. Evol.">
        <title>The genome of winter moth (Operophtera brumata) provides a genomic perspective on sexual dimorphism and phenology.</title>
        <authorList>
            <person name="Derks M.F."/>
            <person name="Smit S."/>
            <person name="Salis L."/>
            <person name="Schijlen E."/>
            <person name="Bossers A."/>
            <person name="Mateman C."/>
            <person name="Pijl A.S."/>
            <person name="de Ridder D."/>
            <person name="Groenen M.A."/>
            <person name="Visser M.E."/>
            <person name="Megens H.J."/>
        </authorList>
    </citation>
    <scope>NUCLEOTIDE SEQUENCE [LARGE SCALE GENOMIC DNA]</scope>
    <source>
        <strain evidence="7">WM2013NL</strain>
        <tissue evidence="7">Head and thorax</tissue>
    </source>
</reference>
<evidence type="ECO:0000256" key="2">
    <source>
        <dbReference type="ARBA" id="ARBA00012344"/>
    </source>
</evidence>